<dbReference type="AlphaFoldDB" id="W9RH43"/>
<proteinExistence type="predicted"/>
<protein>
    <submittedName>
        <fullName evidence="1">Uncharacterized protein</fullName>
    </submittedName>
</protein>
<reference evidence="2" key="1">
    <citation type="submission" date="2013-01" db="EMBL/GenBank/DDBJ databases">
        <title>Draft Genome Sequence of a Mulberry Tree, Morus notabilis C.K. Schneid.</title>
        <authorList>
            <person name="He N."/>
            <person name="Zhao S."/>
        </authorList>
    </citation>
    <scope>NUCLEOTIDE SEQUENCE</scope>
</reference>
<name>W9RH43_9ROSA</name>
<gene>
    <name evidence="1" type="ORF">L484_007650</name>
</gene>
<evidence type="ECO:0000313" key="1">
    <source>
        <dbReference type="EMBL" id="EXB74644.1"/>
    </source>
</evidence>
<keyword evidence="2" id="KW-1185">Reference proteome</keyword>
<dbReference type="EMBL" id="KE344650">
    <property type="protein sequence ID" value="EXB74644.1"/>
    <property type="molecule type" value="Genomic_DNA"/>
</dbReference>
<dbReference type="Proteomes" id="UP000030645">
    <property type="component" value="Unassembled WGS sequence"/>
</dbReference>
<sequence>MDREGDKHPASVISSSETLLSLKATTNNIVMIMIIVETFEELQSCKLQLDFQPSFKESYNLQFGHV</sequence>
<evidence type="ECO:0000313" key="2">
    <source>
        <dbReference type="Proteomes" id="UP000030645"/>
    </source>
</evidence>
<organism evidence="1 2">
    <name type="scientific">Morus notabilis</name>
    <dbReference type="NCBI Taxonomy" id="981085"/>
    <lineage>
        <taxon>Eukaryota</taxon>
        <taxon>Viridiplantae</taxon>
        <taxon>Streptophyta</taxon>
        <taxon>Embryophyta</taxon>
        <taxon>Tracheophyta</taxon>
        <taxon>Spermatophyta</taxon>
        <taxon>Magnoliopsida</taxon>
        <taxon>eudicotyledons</taxon>
        <taxon>Gunneridae</taxon>
        <taxon>Pentapetalae</taxon>
        <taxon>rosids</taxon>
        <taxon>fabids</taxon>
        <taxon>Rosales</taxon>
        <taxon>Moraceae</taxon>
        <taxon>Moreae</taxon>
        <taxon>Morus</taxon>
    </lineage>
</organism>
<accession>W9RH43</accession>